<keyword evidence="1" id="KW-1133">Transmembrane helix</keyword>
<dbReference type="EMBL" id="LGRX02005018">
    <property type="protein sequence ID" value="KAK3279318.1"/>
    <property type="molecule type" value="Genomic_DNA"/>
</dbReference>
<comment type="caution">
    <text evidence="2">The sequence shown here is derived from an EMBL/GenBank/DDBJ whole genome shotgun (WGS) entry which is preliminary data.</text>
</comment>
<evidence type="ECO:0000313" key="2">
    <source>
        <dbReference type="EMBL" id="KAK3279318.1"/>
    </source>
</evidence>
<keyword evidence="3" id="KW-1185">Reference proteome</keyword>
<dbReference type="Proteomes" id="UP001190700">
    <property type="component" value="Unassembled WGS sequence"/>
</dbReference>
<name>A0AAE0LBP4_9CHLO</name>
<feature type="transmembrane region" description="Helical" evidence="1">
    <location>
        <begin position="6"/>
        <end position="28"/>
    </location>
</feature>
<protein>
    <submittedName>
        <fullName evidence="2">Uncharacterized protein</fullName>
    </submittedName>
</protein>
<keyword evidence="1" id="KW-0812">Transmembrane</keyword>
<accession>A0AAE0LBP4</accession>
<proteinExistence type="predicted"/>
<evidence type="ECO:0000313" key="3">
    <source>
        <dbReference type="Proteomes" id="UP001190700"/>
    </source>
</evidence>
<feature type="non-terminal residue" evidence="2">
    <location>
        <position position="85"/>
    </location>
</feature>
<evidence type="ECO:0000256" key="1">
    <source>
        <dbReference type="SAM" id="Phobius"/>
    </source>
</evidence>
<organism evidence="2 3">
    <name type="scientific">Cymbomonas tetramitiformis</name>
    <dbReference type="NCBI Taxonomy" id="36881"/>
    <lineage>
        <taxon>Eukaryota</taxon>
        <taxon>Viridiplantae</taxon>
        <taxon>Chlorophyta</taxon>
        <taxon>Pyramimonadophyceae</taxon>
        <taxon>Pyramimonadales</taxon>
        <taxon>Pyramimonadaceae</taxon>
        <taxon>Cymbomonas</taxon>
    </lineage>
</organism>
<keyword evidence="1" id="KW-0472">Membrane</keyword>
<sequence>MKRTNAVLIFVGGFLCGEWIIVHTLYSFGFINLGRGLSTLLSARGAQVAVSIQLWASTLSSARGAQVAVSIQLWASTLSSARGAQ</sequence>
<dbReference type="AlphaFoldDB" id="A0AAE0LBP4"/>
<gene>
    <name evidence="2" type="ORF">CYMTET_12789</name>
</gene>
<reference evidence="2 3" key="1">
    <citation type="journal article" date="2015" name="Genome Biol. Evol.">
        <title>Comparative Genomics of a Bacterivorous Green Alga Reveals Evolutionary Causalities and Consequences of Phago-Mixotrophic Mode of Nutrition.</title>
        <authorList>
            <person name="Burns J.A."/>
            <person name="Paasch A."/>
            <person name="Narechania A."/>
            <person name="Kim E."/>
        </authorList>
    </citation>
    <scope>NUCLEOTIDE SEQUENCE [LARGE SCALE GENOMIC DNA]</scope>
    <source>
        <strain evidence="2 3">PLY_AMNH</strain>
    </source>
</reference>